<dbReference type="SUPFAM" id="SSF52833">
    <property type="entry name" value="Thioredoxin-like"/>
    <property type="match status" value="1"/>
</dbReference>
<feature type="domain" description="Thioredoxin" evidence="7">
    <location>
        <begin position="35"/>
        <end position="187"/>
    </location>
</feature>
<dbReference type="KEGG" id="atq:GH723_03120"/>
<dbReference type="InterPro" id="IPR013766">
    <property type="entry name" value="Thioredoxin_domain"/>
</dbReference>
<evidence type="ECO:0000256" key="2">
    <source>
        <dbReference type="ARBA" id="ARBA00022748"/>
    </source>
</evidence>
<keyword evidence="6" id="KW-0472">Membrane</keyword>
<keyword evidence="6" id="KW-1133">Transmembrane helix</keyword>
<keyword evidence="3" id="KW-0735">Signal-anchor</keyword>
<keyword evidence="4" id="KW-1015">Disulfide bond</keyword>
<keyword evidence="5" id="KW-0676">Redox-active center</keyword>
<dbReference type="InterPro" id="IPR036249">
    <property type="entry name" value="Thioredoxin-like_sf"/>
</dbReference>
<evidence type="ECO:0000259" key="7">
    <source>
        <dbReference type="PROSITE" id="PS51352"/>
    </source>
</evidence>
<dbReference type="PROSITE" id="PS00194">
    <property type="entry name" value="THIOREDOXIN_1"/>
    <property type="match status" value="1"/>
</dbReference>
<evidence type="ECO:0000256" key="4">
    <source>
        <dbReference type="ARBA" id="ARBA00023157"/>
    </source>
</evidence>
<evidence type="ECO:0000256" key="6">
    <source>
        <dbReference type="SAM" id="Phobius"/>
    </source>
</evidence>
<dbReference type="GO" id="GO:0016491">
    <property type="term" value="F:oxidoreductase activity"/>
    <property type="evidence" value="ECO:0007669"/>
    <property type="project" value="InterPro"/>
</dbReference>
<dbReference type="GO" id="GO:0016209">
    <property type="term" value="F:antioxidant activity"/>
    <property type="evidence" value="ECO:0007669"/>
    <property type="project" value="InterPro"/>
</dbReference>
<evidence type="ECO:0000256" key="1">
    <source>
        <dbReference type="ARBA" id="ARBA00004196"/>
    </source>
</evidence>
<accession>A0A5Q2RHX7</accession>
<dbReference type="InterPro" id="IPR050553">
    <property type="entry name" value="Thioredoxin_ResA/DsbE_sf"/>
</dbReference>
<evidence type="ECO:0000256" key="3">
    <source>
        <dbReference type="ARBA" id="ARBA00022968"/>
    </source>
</evidence>
<dbReference type="CDD" id="cd02966">
    <property type="entry name" value="TlpA_like_family"/>
    <property type="match status" value="1"/>
</dbReference>
<evidence type="ECO:0000313" key="9">
    <source>
        <dbReference type="Proteomes" id="UP000334019"/>
    </source>
</evidence>
<dbReference type="Pfam" id="PF00578">
    <property type="entry name" value="AhpC-TSA"/>
    <property type="match status" value="1"/>
</dbReference>
<dbReference type="Gene3D" id="3.40.30.10">
    <property type="entry name" value="Glutaredoxin"/>
    <property type="match status" value="1"/>
</dbReference>
<dbReference type="InterPro" id="IPR000866">
    <property type="entry name" value="AhpC/TSA"/>
</dbReference>
<feature type="transmembrane region" description="Helical" evidence="6">
    <location>
        <begin position="18"/>
        <end position="36"/>
    </location>
</feature>
<dbReference type="GO" id="GO:0030313">
    <property type="term" value="C:cell envelope"/>
    <property type="evidence" value="ECO:0007669"/>
    <property type="project" value="UniProtKB-SubCell"/>
</dbReference>
<sequence>MASVAPATTSSTSGRRRVAVVVVVVVVAGWLGWTALRQPALPEFVASGEPVELPADRDFPAVSLEQFEGMLVGQQGRPVVVNIWASWCAPCRTEMPLLDEAARSYGSEVVILGVASKDDPEEAERFLDELGITYPNVFDESGQIRVALGLTAYPTTYVFGADGQLRARVNGGISEQRLAGLIEDALR</sequence>
<keyword evidence="6" id="KW-0812">Transmembrane</keyword>
<gene>
    <name evidence="8" type="ORF">GH723_03120</name>
</gene>
<dbReference type="InterPro" id="IPR017937">
    <property type="entry name" value="Thioredoxin_CS"/>
</dbReference>
<comment type="subcellular location">
    <subcellularLocation>
        <location evidence="1">Cell envelope</location>
    </subcellularLocation>
</comment>
<dbReference type="PROSITE" id="PS51352">
    <property type="entry name" value="THIOREDOXIN_2"/>
    <property type="match status" value="1"/>
</dbReference>
<dbReference type="Proteomes" id="UP000334019">
    <property type="component" value="Chromosome"/>
</dbReference>
<keyword evidence="2" id="KW-0201">Cytochrome c-type biogenesis</keyword>
<protein>
    <submittedName>
        <fullName evidence="8">Redoxin domain-containing protein</fullName>
    </submittedName>
</protein>
<dbReference type="EMBL" id="CP045851">
    <property type="protein sequence ID" value="QGG94171.1"/>
    <property type="molecule type" value="Genomic_DNA"/>
</dbReference>
<proteinExistence type="predicted"/>
<dbReference type="AlphaFoldDB" id="A0A5Q2RHX7"/>
<dbReference type="PANTHER" id="PTHR42852:SF6">
    <property type="entry name" value="THIOL:DISULFIDE INTERCHANGE PROTEIN DSBE"/>
    <property type="match status" value="1"/>
</dbReference>
<organism evidence="8 9">
    <name type="scientific">Actinomarinicola tropica</name>
    <dbReference type="NCBI Taxonomy" id="2789776"/>
    <lineage>
        <taxon>Bacteria</taxon>
        <taxon>Bacillati</taxon>
        <taxon>Actinomycetota</taxon>
        <taxon>Acidimicrobiia</taxon>
        <taxon>Acidimicrobiales</taxon>
        <taxon>Iamiaceae</taxon>
        <taxon>Actinomarinicola</taxon>
    </lineage>
</organism>
<dbReference type="GO" id="GO:0017004">
    <property type="term" value="P:cytochrome complex assembly"/>
    <property type="evidence" value="ECO:0007669"/>
    <property type="project" value="UniProtKB-KW"/>
</dbReference>
<evidence type="ECO:0000313" key="8">
    <source>
        <dbReference type="EMBL" id="QGG94171.1"/>
    </source>
</evidence>
<reference evidence="8 9" key="1">
    <citation type="submission" date="2019-11" db="EMBL/GenBank/DDBJ databases">
        <authorList>
            <person name="He Y."/>
        </authorList>
    </citation>
    <scope>NUCLEOTIDE SEQUENCE [LARGE SCALE GENOMIC DNA]</scope>
    <source>
        <strain evidence="8 9">SCSIO 58843</strain>
    </source>
</reference>
<evidence type="ECO:0000256" key="5">
    <source>
        <dbReference type="ARBA" id="ARBA00023284"/>
    </source>
</evidence>
<dbReference type="PANTHER" id="PTHR42852">
    <property type="entry name" value="THIOL:DISULFIDE INTERCHANGE PROTEIN DSBE"/>
    <property type="match status" value="1"/>
</dbReference>
<keyword evidence="9" id="KW-1185">Reference proteome</keyword>
<name>A0A5Q2RHX7_9ACTN</name>